<keyword evidence="5 9" id="KW-1133">Transmembrane helix</keyword>
<feature type="transmembrane region" description="Helical" evidence="9">
    <location>
        <begin position="194"/>
        <end position="215"/>
    </location>
</feature>
<feature type="transmembrane region" description="Helical" evidence="9">
    <location>
        <begin position="279"/>
        <end position="297"/>
    </location>
</feature>
<sequence>MLLKKVITYTEQLEDPKNPLLGPTLKGLYLFGLWQTGSKFRTTVYNMIHFSTLLFVISQFVDLYFVRNDINKVLNNMSLTVLSVICFAKCYSYVMWQGEWRKLVKYISEEELIQIKKMDPNIKKHMEAYTKYTRIITYMFWVMVFITNFLLILTPFLKYATSHSYQEDIRNGVEPLPQILCSWFPFDNTKMPGYLGSIIVHVIMGSQGSGVLAVYDMNAVAIMSYLKGQMIILKEKCDRLFDEVTSTEAVLDKIKECHRHHNALIKHCSIFNSLLSPTMFLYVLMCSMTICGSVVQFTSKEATASQKLWVFQYTSGLVSQLFLYCWHSNEVTLQSKQVDRGIYSSDWWQSDVRVRKQLLLLAGKLNHPLILDAGPYTTLSVPTFIEIMKGSYSFFTLFSQMQED</sequence>
<evidence type="ECO:0000256" key="7">
    <source>
        <dbReference type="ARBA" id="ARBA00023170"/>
    </source>
</evidence>
<dbReference type="EMBL" id="MN171165">
    <property type="protein sequence ID" value="QNS36245.1"/>
    <property type="molecule type" value="mRNA"/>
</dbReference>
<dbReference type="Pfam" id="PF02949">
    <property type="entry name" value="7tm_6"/>
    <property type="match status" value="1"/>
</dbReference>
<comment type="similarity">
    <text evidence="9">Belongs to the insect chemoreceptor superfamily. Heteromeric odorant receptor channel (TC 1.A.69) family.</text>
</comment>
<organism evidence="10">
    <name type="scientific">Mythimna separata</name>
    <name type="common">Oriental armyworm</name>
    <name type="synonym">Pseudaletia separata</name>
    <dbReference type="NCBI Taxonomy" id="271217"/>
    <lineage>
        <taxon>Eukaryota</taxon>
        <taxon>Metazoa</taxon>
        <taxon>Ecdysozoa</taxon>
        <taxon>Arthropoda</taxon>
        <taxon>Hexapoda</taxon>
        <taxon>Insecta</taxon>
        <taxon>Pterygota</taxon>
        <taxon>Neoptera</taxon>
        <taxon>Endopterygota</taxon>
        <taxon>Lepidoptera</taxon>
        <taxon>Glossata</taxon>
        <taxon>Ditrysia</taxon>
        <taxon>Noctuoidea</taxon>
        <taxon>Noctuidae</taxon>
        <taxon>Noctuinae</taxon>
        <taxon>Hadenini</taxon>
        <taxon>Mythimna</taxon>
    </lineage>
</organism>
<keyword evidence="2 9" id="KW-0716">Sensory transduction</keyword>
<evidence type="ECO:0000256" key="9">
    <source>
        <dbReference type="RuleBase" id="RU351113"/>
    </source>
</evidence>
<evidence type="ECO:0000256" key="2">
    <source>
        <dbReference type="ARBA" id="ARBA00022606"/>
    </source>
</evidence>
<evidence type="ECO:0000313" key="10">
    <source>
        <dbReference type="EMBL" id="QNS36245.1"/>
    </source>
</evidence>
<comment type="caution">
    <text evidence="9">Lacks conserved residue(s) required for the propagation of feature annotation.</text>
</comment>
<keyword evidence="7 9" id="KW-0675">Receptor</keyword>
<dbReference type="GO" id="GO:0004984">
    <property type="term" value="F:olfactory receptor activity"/>
    <property type="evidence" value="ECO:0007669"/>
    <property type="project" value="InterPro"/>
</dbReference>
<evidence type="ECO:0000256" key="6">
    <source>
        <dbReference type="ARBA" id="ARBA00023136"/>
    </source>
</evidence>
<dbReference type="GO" id="GO:0005886">
    <property type="term" value="C:plasma membrane"/>
    <property type="evidence" value="ECO:0007669"/>
    <property type="project" value="UniProtKB-SubCell"/>
</dbReference>
<dbReference type="AlphaFoldDB" id="A0A7H1DHB9"/>
<feature type="transmembrane region" description="Helical" evidence="9">
    <location>
        <begin position="77"/>
        <end position="96"/>
    </location>
</feature>
<evidence type="ECO:0000256" key="8">
    <source>
        <dbReference type="ARBA" id="ARBA00023224"/>
    </source>
</evidence>
<evidence type="ECO:0000256" key="1">
    <source>
        <dbReference type="ARBA" id="ARBA00004141"/>
    </source>
</evidence>
<feature type="transmembrane region" description="Helical" evidence="9">
    <location>
        <begin position="44"/>
        <end position="65"/>
    </location>
</feature>
<dbReference type="PANTHER" id="PTHR21137:SF40">
    <property type="entry name" value="ODORANT RECEPTOR 56A"/>
    <property type="match status" value="1"/>
</dbReference>
<dbReference type="InterPro" id="IPR004117">
    <property type="entry name" value="7tm6_olfct_rcpt"/>
</dbReference>
<reference evidence="10" key="1">
    <citation type="submission" date="2019-07" db="EMBL/GenBank/DDBJ databases">
        <authorList>
            <person name="Tang R."/>
            <person name="Jiang N.-J."/>
            <person name="Ning C."/>
            <person name="Li G.-C."/>
            <person name="Huang L.-Q."/>
            <person name="Wang C.-Z."/>
        </authorList>
    </citation>
    <scope>NUCLEOTIDE SEQUENCE</scope>
</reference>
<dbReference type="GO" id="GO:0005549">
    <property type="term" value="F:odorant binding"/>
    <property type="evidence" value="ECO:0007669"/>
    <property type="project" value="InterPro"/>
</dbReference>
<keyword evidence="6 9" id="KW-0472">Membrane</keyword>
<name>A0A7H1DHB9_MYTSE</name>
<keyword evidence="3 9" id="KW-0812">Transmembrane</keyword>
<protein>
    <recommendedName>
        <fullName evidence="9">Odorant receptor</fullName>
    </recommendedName>
</protein>
<keyword evidence="4 9" id="KW-0552">Olfaction</keyword>
<evidence type="ECO:0000256" key="5">
    <source>
        <dbReference type="ARBA" id="ARBA00022989"/>
    </source>
</evidence>
<dbReference type="PANTHER" id="PTHR21137">
    <property type="entry name" value="ODORANT RECEPTOR"/>
    <property type="match status" value="1"/>
</dbReference>
<accession>A0A7H1DHB9</accession>
<proteinExistence type="evidence at transcript level"/>
<dbReference type="GO" id="GO:0007165">
    <property type="term" value="P:signal transduction"/>
    <property type="evidence" value="ECO:0007669"/>
    <property type="project" value="UniProtKB-KW"/>
</dbReference>
<evidence type="ECO:0000256" key="3">
    <source>
        <dbReference type="ARBA" id="ARBA00022692"/>
    </source>
</evidence>
<comment type="subcellular location">
    <subcellularLocation>
        <location evidence="9">Cell membrane</location>
        <topology evidence="9">Multi-pass membrane protein</topology>
    </subcellularLocation>
    <subcellularLocation>
        <location evidence="1">Membrane</location>
        <topology evidence="1">Multi-pass membrane protein</topology>
    </subcellularLocation>
</comment>
<keyword evidence="8 9" id="KW-0807">Transducer</keyword>
<evidence type="ECO:0000256" key="4">
    <source>
        <dbReference type="ARBA" id="ARBA00022725"/>
    </source>
</evidence>
<feature type="transmembrane region" description="Helical" evidence="9">
    <location>
        <begin position="135"/>
        <end position="157"/>
    </location>
</feature>